<proteinExistence type="predicted"/>
<reference evidence="1 2" key="1">
    <citation type="submission" date="2020-07" db="EMBL/GenBank/DDBJ databases">
        <title>Sequencing the genomes of 1000 actinobacteria strains.</title>
        <authorList>
            <person name="Klenk H.-P."/>
        </authorList>
    </citation>
    <scope>NUCLEOTIDE SEQUENCE [LARGE SCALE GENOMIC DNA]</scope>
    <source>
        <strain evidence="1 2">DSM 40398</strain>
    </source>
</reference>
<dbReference type="AlphaFoldDB" id="A0A7Y9ERW6"/>
<evidence type="ECO:0000313" key="1">
    <source>
        <dbReference type="EMBL" id="NYD52815.1"/>
    </source>
</evidence>
<name>A0A7Y9ERW6_9ACTN</name>
<keyword evidence="2" id="KW-1185">Reference proteome</keyword>
<evidence type="ECO:0000313" key="2">
    <source>
        <dbReference type="Proteomes" id="UP000529783"/>
    </source>
</evidence>
<dbReference type="Proteomes" id="UP000529783">
    <property type="component" value="Unassembled WGS sequence"/>
</dbReference>
<accession>A0A7Y9ERW6</accession>
<protein>
    <submittedName>
        <fullName evidence="1">Uncharacterized protein</fullName>
    </submittedName>
</protein>
<dbReference type="PANTHER" id="PTHR32011">
    <property type="entry name" value="OS08G0472400 PROTEIN"/>
    <property type="match status" value="1"/>
</dbReference>
<sequence>MATAKWEDALAELAQRRSCGTAELRKHLEWPVEGALFDVERNGLWCSAWGLRPPDPAAAIDLARSHLEQAPKLVPVRGHRYLPAGRGAFGHPVLSIVQTDIVFYGTDIADYITNEFDGGHISAAGRTASRIVESWWSTTTRPLDRTAHLPPTVLAQPWQRTRRLFEV</sequence>
<dbReference type="RefSeq" id="WP_179848964.1">
    <property type="nucleotide sequence ID" value="NZ_JACCBA010000001.1"/>
</dbReference>
<organism evidence="1 2">
    <name type="scientific">Actinomadura luteofluorescens</name>
    <dbReference type="NCBI Taxonomy" id="46163"/>
    <lineage>
        <taxon>Bacteria</taxon>
        <taxon>Bacillati</taxon>
        <taxon>Actinomycetota</taxon>
        <taxon>Actinomycetes</taxon>
        <taxon>Streptosporangiales</taxon>
        <taxon>Thermomonosporaceae</taxon>
        <taxon>Actinomadura</taxon>
    </lineage>
</organism>
<comment type="caution">
    <text evidence="1">The sequence shown here is derived from an EMBL/GenBank/DDBJ whole genome shotgun (WGS) entry which is preliminary data.</text>
</comment>
<dbReference type="PANTHER" id="PTHR32011:SF2">
    <property type="entry name" value="OS08G0472400 PROTEIN"/>
    <property type="match status" value="1"/>
</dbReference>
<gene>
    <name evidence="1" type="ORF">BJY14_008798</name>
</gene>
<dbReference type="EMBL" id="JACCBA010000001">
    <property type="protein sequence ID" value="NYD52815.1"/>
    <property type="molecule type" value="Genomic_DNA"/>
</dbReference>